<dbReference type="PANTHER" id="PTHR11647:SF1">
    <property type="entry name" value="COLLAPSIN RESPONSE MEDIATOR PROTEIN"/>
    <property type="match status" value="1"/>
</dbReference>
<dbReference type="InterPro" id="IPR050378">
    <property type="entry name" value="Metallo-dep_Hydrolases_sf"/>
</dbReference>
<sequence>MKKNFFLILLIVPFAASGQRADILVKNGRIADGTGNSWFYGDIAIKKDKIFAIGNLGGMKAKTVIDAGKKVIAPGFIDVHTHIEGDEKVTPTADNFIYDGVTTVITGNCGGSEVDIRRYFQMLDSIHLSVNTATFIGHNDVRRAVMGTENREPTAPELRKMEALVEKAMRDGAVGLSTGLIYIPGTYAKTGEVVALAKTASRYHGIYTSHIRSESQEVFAAIDEALNIGRQANMPVQISHFKIGKPWWGRSDSTLGMIIKARNEGFDVTIDQYPYTASSTSLNSIIPSWALENGREEIRKRLNDSQTRQLIAAEMLEDMVKRQRPDFSYAVVAYFEADPALNGKNISEINVLQGRKKTIPDEIETILGLVARGGASMVFHSMDEADVQNIMKYPFTMIASDSGIRQFGKGVPHPRGYGSNARVLSKYVREKNTIGLEDAIRRMTSLPAQKFGFTDRGLLRKGMKADLVIFDPAAVNDESTYEKPHAFSKGFQYVLVNGKVTVDNFIHTQVRNGRVLYGPGHHN</sequence>
<dbReference type="Pfam" id="PF07969">
    <property type="entry name" value="Amidohydro_3"/>
    <property type="match status" value="1"/>
</dbReference>
<protein>
    <submittedName>
        <fullName evidence="2">Amidohydrolase family protein</fullName>
    </submittedName>
</protein>
<dbReference type="EMBL" id="WVHS01000007">
    <property type="protein sequence ID" value="MXV17959.1"/>
    <property type="molecule type" value="Genomic_DNA"/>
</dbReference>
<dbReference type="Gene3D" id="3.20.20.140">
    <property type="entry name" value="Metal-dependent hydrolases"/>
    <property type="match status" value="1"/>
</dbReference>
<dbReference type="AlphaFoldDB" id="A0A7K1Y4G5"/>
<keyword evidence="2" id="KW-0378">Hydrolase</keyword>
<evidence type="ECO:0000313" key="2">
    <source>
        <dbReference type="EMBL" id="MXV17959.1"/>
    </source>
</evidence>
<dbReference type="Gene3D" id="3.30.1490.130">
    <property type="entry name" value="D-aminoacylase. Domain 3"/>
    <property type="match status" value="1"/>
</dbReference>
<feature type="domain" description="Amidohydrolase 3" evidence="1">
    <location>
        <begin position="64"/>
        <end position="502"/>
    </location>
</feature>
<dbReference type="SUPFAM" id="SSF51556">
    <property type="entry name" value="Metallo-dependent hydrolases"/>
    <property type="match status" value="1"/>
</dbReference>
<name>A0A7K1Y4G5_9SPHI</name>
<evidence type="ECO:0000259" key="1">
    <source>
        <dbReference type="Pfam" id="PF07969"/>
    </source>
</evidence>
<dbReference type="PANTHER" id="PTHR11647">
    <property type="entry name" value="HYDRANTOINASE/DIHYDROPYRIMIDINASE FAMILY MEMBER"/>
    <property type="match status" value="1"/>
</dbReference>
<accession>A0A7K1Y4G5</accession>
<dbReference type="Gene3D" id="2.30.40.10">
    <property type="entry name" value="Urease, subunit C, domain 1"/>
    <property type="match status" value="1"/>
</dbReference>
<dbReference type="RefSeq" id="WP_160908964.1">
    <property type="nucleotide sequence ID" value="NZ_WVHS01000007.1"/>
</dbReference>
<comment type="caution">
    <text evidence="2">The sequence shown here is derived from an EMBL/GenBank/DDBJ whole genome shotgun (WGS) entry which is preliminary data.</text>
</comment>
<dbReference type="SUPFAM" id="SSF51338">
    <property type="entry name" value="Composite domain of metallo-dependent hydrolases"/>
    <property type="match status" value="1"/>
</dbReference>
<dbReference type="GO" id="GO:0005829">
    <property type="term" value="C:cytosol"/>
    <property type="evidence" value="ECO:0007669"/>
    <property type="project" value="TreeGrafter"/>
</dbReference>
<reference evidence="2 3" key="1">
    <citation type="submission" date="2019-11" db="EMBL/GenBank/DDBJ databases">
        <title>Pedobacter sp. HMF7056 Genome sequencing and assembly.</title>
        <authorList>
            <person name="Kang H."/>
            <person name="Kim H."/>
            <person name="Joh K."/>
        </authorList>
    </citation>
    <scope>NUCLEOTIDE SEQUENCE [LARGE SCALE GENOMIC DNA]</scope>
    <source>
        <strain evidence="2 3">HMF7056</strain>
    </source>
</reference>
<dbReference type="CDD" id="cd01297">
    <property type="entry name" value="D-aminoacylase"/>
    <property type="match status" value="1"/>
</dbReference>
<evidence type="ECO:0000313" key="3">
    <source>
        <dbReference type="Proteomes" id="UP000451233"/>
    </source>
</evidence>
<dbReference type="InterPro" id="IPR023100">
    <property type="entry name" value="D-aminoacylase_insert_dom_sf"/>
</dbReference>
<dbReference type="InterPro" id="IPR011059">
    <property type="entry name" value="Metal-dep_hydrolase_composite"/>
</dbReference>
<dbReference type="InterPro" id="IPR013108">
    <property type="entry name" value="Amidohydro_3"/>
</dbReference>
<proteinExistence type="predicted"/>
<dbReference type="GO" id="GO:0016811">
    <property type="term" value="F:hydrolase activity, acting on carbon-nitrogen (but not peptide) bonds, in linear amides"/>
    <property type="evidence" value="ECO:0007669"/>
    <property type="project" value="InterPro"/>
</dbReference>
<keyword evidence="3" id="KW-1185">Reference proteome</keyword>
<dbReference type="GO" id="GO:0016812">
    <property type="term" value="F:hydrolase activity, acting on carbon-nitrogen (but not peptide) bonds, in cyclic amides"/>
    <property type="evidence" value="ECO:0007669"/>
    <property type="project" value="TreeGrafter"/>
</dbReference>
<dbReference type="InterPro" id="IPR032466">
    <property type="entry name" value="Metal_Hydrolase"/>
</dbReference>
<dbReference type="Proteomes" id="UP000451233">
    <property type="component" value="Unassembled WGS sequence"/>
</dbReference>
<gene>
    <name evidence="2" type="ORF">GS398_21870</name>
</gene>
<organism evidence="2 3">
    <name type="scientific">Hufsiella ginkgonis</name>
    <dbReference type="NCBI Taxonomy" id="2695274"/>
    <lineage>
        <taxon>Bacteria</taxon>
        <taxon>Pseudomonadati</taxon>
        <taxon>Bacteroidota</taxon>
        <taxon>Sphingobacteriia</taxon>
        <taxon>Sphingobacteriales</taxon>
        <taxon>Sphingobacteriaceae</taxon>
        <taxon>Hufsiella</taxon>
    </lineage>
</organism>